<evidence type="ECO:0000313" key="11">
    <source>
        <dbReference type="EMBL" id="KAK9824208.1"/>
    </source>
</evidence>
<accession>A0AAW1QRS1</accession>
<dbReference type="EMBL" id="JALJOR010000002">
    <property type="protein sequence ID" value="KAK9824208.1"/>
    <property type="molecule type" value="Genomic_DNA"/>
</dbReference>
<evidence type="ECO:0000256" key="1">
    <source>
        <dbReference type="ARBA" id="ARBA00004273"/>
    </source>
</evidence>
<keyword evidence="3" id="KW-0813">Transport</keyword>
<evidence type="ECO:0000256" key="6">
    <source>
        <dbReference type="ARBA" id="ARBA00022792"/>
    </source>
</evidence>
<reference evidence="11 12" key="1">
    <citation type="journal article" date="2024" name="Nat. Commun.">
        <title>Phylogenomics reveals the evolutionary origins of lichenization in chlorophyte algae.</title>
        <authorList>
            <person name="Puginier C."/>
            <person name="Libourel C."/>
            <person name="Otte J."/>
            <person name="Skaloud P."/>
            <person name="Haon M."/>
            <person name="Grisel S."/>
            <person name="Petersen M."/>
            <person name="Berrin J.G."/>
            <person name="Delaux P.M."/>
            <person name="Dal Grande F."/>
            <person name="Keller J."/>
        </authorList>
    </citation>
    <scope>NUCLEOTIDE SEQUENCE [LARGE SCALE GENOMIC DNA]</scope>
    <source>
        <strain evidence="11 12">SAG 2043</strain>
    </source>
</reference>
<keyword evidence="10" id="KW-0175">Coiled coil</keyword>
<keyword evidence="12" id="KW-1185">Reference proteome</keyword>
<organism evidence="11 12">
    <name type="scientific">[Myrmecia] bisecta</name>
    <dbReference type="NCBI Taxonomy" id="41462"/>
    <lineage>
        <taxon>Eukaryota</taxon>
        <taxon>Viridiplantae</taxon>
        <taxon>Chlorophyta</taxon>
        <taxon>core chlorophytes</taxon>
        <taxon>Trebouxiophyceae</taxon>
        <taxon>Trebouxiales</taxon>
        <taxon>Trebouxiaceae</taxon>
        <taxon>Myrmecia</taxon>
    </lineage>
</organism>
<keyword evidence="7" id="KW-0406">Ion transport</keyword>
<dbReference type="Pfam" id="PF05873">
    <property type="entry name" value="Mt_ATP-synt_D"/>
    <property type="match status" value="1"/>
</dbReference>
<evidence type="ECO:0000256" key="8">
    <source>
        <dbReference type="ARBA" id="ARBA00023128"/>
    </source>
</evidence>
<evidence type="ECO:0000256" key="10">
    <source>
        <dbReference type="SAM" id="Coils"/>
    </source>
</evidence>
<keyword evidence="5" id="KW-0375">Hydrogen ion transport</keyword>
<dbReference type="InterPro" id="IPR036228">
    <property type="entry name" value="ATP_synth_F0_dsu_sf_mt"/>
</dbReference>
<dbReference type="GO" id="GO:0045259">
    <property type="term" value="C:proton-transporting ATP synthase complex"/>
    <property type="evidence" value="ECO:0007669"/>
    <property type="project" value="UniProtKB-KW"/>
</dbReference>
<evidence type="ECO:0000256" key="4">
    <source>
        <dbReference type="ARBA" id="ARBA00022547"/>
    </source>
</evidence>
<dbReference type="GO" id="GO:0015986">
    <property type="term" value="P:proton motive force-driven ATP synthesis"/>
    <property type="evidence" value="ECO:0007669"/>
    <property type="project" value="InterPro"/>
</dbReference>
<name>A0AAW1QRS1_9CHLO</name>
<dbReference type="PANTHER" id="PTHR12700">
    <property type="entry name" value="ATP SYNTHASE SUBUNIT D, MITOCHONDRIAL"/>
    <property type="match status" value="1"/>
</dbReference>
<sequence length="189" mass="21609">MLRVAASRACRQAQRRGLAAAQRGFADQATQAVATKEPDWDLFRSLVTSEVGRRELASLQTIYIDYRDRLESLKKEAKPIQWDQHKDAVDPQVLTTFQKSYQSVVSSLPKYDVAAILNESQQSFVPLIKSAEELAQFSDKRIKEIREEIHHVEEEKEKITKLTIDEELAADPELAKQIDEDIKRGNFIP</sequence>
<dbReference type="AlphaFoldDB" id="A0AAW1QRS1"/>
<dbReference type="InterPro" id="IPR008689">
    <property type="entry name" value="ATP_synth_F0_dsu_mt"/>
</dbReference>
<comment type="caution">
    <text evidence="11">The sequence shown here is derived from an EMBL/GenBank/DDBJ whole genome shotgun (WGS) entry which is preliminary data.</text>
</comment>
<comment type="subcellular location">
    <subcellularLocation>
        <location evidence="1">Mitochondrion inner membrane</location>
    </subcellularLocation>
</comment>
<comment type="similarity">
    <text evidence="2">Belongs to the ATPase d subunit family.</text>
</comment>
<protein>
    <recommendedName>
        <fullName evidence="13">ATP synthase subunit d, mitochondrial</fullName>
    </recommendedName>
</protein>
<dbReference type="Proteomes" id="UP001489004">
    <property type="component" value="Unassembled WGS sequence"/>
</dbReference>
<evidence type="ECO:0000256" key="7">
    <source>
        <dbReference type="ARBA" id="ARBA00023065"/>
    </source>
</evidence>
<keyword evidence="8" id="KW-0496">Mitochondrion</keyword>
<evidence type="ECO:0000256" key="3">
    <source>
        <dbReference type="ARBA" id="ARBA00022448"/>
    </source>
</evidence>
<proteinExistence type="inferred from homology"/>
<keyword evidence="4" id="KW-0138">CF(0)</keyword>
<gene>
    <name evidence="11" type="ORF">WJX72_008547</name>
</gene>
<dbReference type="GO" id="GO:0005743">
    <property type="term" value="C:mitochondrial inner membrane"/>
    <property type="evidence" value="ECO:0007669"/>
    <property type="project" value="UniProtKB-SubCell"/>
</dbReference>
<evidence type="ECO:0000313" key="12">
    <source>
        <dbReference type="Proteomes" id="UP001489004"/>
    </source>
</evidence>
<dbReference type="Gene3D" id="6.10.280.70">
    <property type="match status" value="1"/>
</dbReference>
<evidence type="ECO:0000256" key="9">
    <source>
        <dbReference type="ARBA" id="ARBA00023136"/>
    </source>
</evidence>
<keyword evidence="9" id="KW-0472">Membrane</keyword>
<feature type="coiled-coil region" evidence="10">
    <location>
        <begin position="128"/>
        <end position="162"/>
    </location>
</feature>
<dbReference type="GO" id="GO:0015078">
    <property type="term" value="F:proton transmembrane transporter activity"/>
    <property type="evidence" value="ECO:0007669"/>
    <property type="project" value="InterPro"/>
</dbReference>
<evidence type="ECO:0008006" key="13">
    <source>
        <dbReference type="Google" id="ProtNLM"/>
    </source>
</evidence>
<keyword evidence="6" id="KW-0999">Mitochondrion inner membrane</keyword>
<evidence type="ECO:0000256" key="5">
    <source>
        <dbReference type="ARBA" id="ARBA00022781"/>
    </source>
</evidence>
<dbReference type="SUPFAM" id="SSF161065">
    <property type="entry name" value="ATP synthase D chain-like"/>
    <property type="match status" value="1"/>
</dbReference>
<evidence type="ECO:0000256" key="2">
    <source>
        <dbReference type="ARBA" id="ARBA00006842"/>
    </source>
</evidence>